<gene>
    <name evidence="9" type="ORF">FKW44_008353</name>
</gene>
<dbReference type="GO" id="GO:0003964">
    <property type="term" value="F:RNA-directed DNA polymerase activity"/>
    <property type="evidence" value="ECO:0007669"/>
    <property type="project" value="UniProtKB-KW"/>
</dbReference>
<evidence type="ECO:0000256" key="1">
    <source>
        <dbReference type="ARBA" id="ARBA00022670"/>
    </source>
</evidence>
<protein>
    <submittedName>
        <fullName evidence="9">Gag-pol polyprotein</fullName>
    </submittedName>
</protein>
<dbReference type="EMBL" id="CP045894">
    <property type="protein sequence ID" value="QQP55229.1"/>
    <property type="molecule type" value="Genomic_DNA"/>
</dbReference>
<evidence type="ECO:0000256" key="2">
    <source>
        <dbReference type="ARBA" id="ARBA00022679"/>
    </source>
</evidence>
<evidence type="ECO:0000256" key="6">
    <source>
        <dbReference type="ARBA" id="ARBA00022801"/>
    </source>
</evidence>
<evidence type="ECO:0000259" key="8">
    <source>
        <dbReference type="PROSITE" id="PS50878"/>
    </source>
</evidence>
<feature type="domain" description="Reverse transcriptase" evidence="8">
    <location>
        <begin position="1"/>
        <end position="160"/>
    </location>
</feature>
<keyword evidence="10" id="KW-1185">Reference proteome</keyword>
<keyword evidence="6" id="KW-0378">Hydrolase</keyword>
<dbReference type="AlphaFoldDB" id="A0A7T8KG24"/>
<dbReference type="GO" id="GO:0004519">
    <property type="term" value="F:endonuclease activity"/>
    <property type="evidence" value="ECO:0007669"/>
    <property type="project" value="UniProtKB-KW"/>
</dbReference>
<dbReference type="InterPro" id="IPR043502">
    <property type="entry name" value="DNA/RNA_pol_sf"/>
</dbReference>
<evidence type="ECO:0000313" key="10">
    <source>
        <dbReference type="Proteomes" id="UP000595437"/>
    </source>
</evidence>
<accession>A0A7T8KG24</accession>
<dbReference type="FunFam" id="3.10.10.10:FF:000007">
    <property type="entry name" value="Retrovirus-related Pol polyprotein from transposon 17.6-like Protein"/>
    <property type="match status" value="1"/>
</dbReference>
<keyword evidence="5" id="KW-0255">Endonuclease</keyword>
<keyword evidence="1" id="KW-0645">Protease</keyword>
<name>A0A7T8KG24_CALRO</name>
<evidence type="ECO:0000256" key="7">
    <source>
        <dbReference type="ARBA" id="ARBA00022918"/>
    </source>
</evidence>
<proteinExistence type="predicted"/>
<dbReference type="PROSITE" id="PS50878">
    <property type="entry name" value="RT_POL"/>
    <property type="match status" value="1"/>
</dbReference>
<dbReference type="Gene3D" id="3.10.10.10">
    <property type="entry name" value="HIV Type 1 Reverse Transcriptase, subunit A, domain 1"/>
    <property type="match status" value="1"/>
</dbReference>
<evidence type="ECO:0000256" key="3">
    <source>
        <dbReference type="ARBA" id="ARBA00022695"/>
    </source>
</evidence>
<keyword evidence="3" id="KW-0548">Nucleotidyltransferase</keyword>
<dbReference type="Gene3D" id="3.30.70.270">
    <property type="match status" value="1"/>
</dbReference>
<dbReference type="InterPro" id="IPR000477">
    <property type="entry name" value="RT_dom"/>
</dbReference>
<dbReference type="CDD" id="cd01647">
    <property type="entry name" value="RT_LTR"/>
    <property type="match status" value="1"/>
</dbReference>
<dbReference type="Proteomes" id="UP000595437">
    <property type="component" value="Chromosome 5"/>
</dbReference>
<dbReference type="PANTHER" id="PTHR24559:SF444">
    <property type="entry name" value="REVERSE TRANSCRIPTASE DOMAIN-CONTAINING PROTEIN"/>
    <property type="match status" value="1"/>
</dbReference>
<keyword evidence="4" id="KW-0540">Nuclease</keyword>
<dbReference type="GO" id="GO:0006508">
    <property type="term" value="P:proteolysis"/>
    <property type="evidence" value="ECO:0007669"/>
    <property type="project" value="UniProtKB-KW"/>
</dbReference>
<evidence type="ECO:0000313" key="9">
    <source>
        <dbReference type="EMBL" id="QQP55229.1"/>
    </source>
</evidence>
<dbReference type="GO" id="GO:0008233">
    <property type="term" value="F:peptidase activity"/>
    <property type="evidence" value="ECO:0007669"/>
    <property type="project" value="UniProtKB-KW"/>
</dbReference>
<sequence length="160" mass="18473">MAPKGKDDWRPCGDYRRLNASTEPDRYPLLHIQDVIRDLRDTTIFSKVDLVKAYHQIPMAEEDINKTEIITPFGLFEYVRMPFGLRNVGQTFQRFMDEVTRGLEGVFVYVDDILIASSDSKIHEKHLTALFQRLQDFGLVISPGKSIFGVDTIDFLGYRL</sequence>
<dbReference type="InterPro" id="IPR043128">
    <property type="entry name" value="Rev_trsase/Diguanyl_cyclase"/>
</dbReference>
<evidence type="ECO:0000256" key="4">
    <source>
        <dbReference type="ARBA" id="ARBA00022722"/>
    </source>
</evidence>
<dbReference type="PANTHER" id="PTHR24559">
    <property type="entry name" value="TRANSPOSON TY3-I GAG-POL POLYPROTEIN"/>
    <property type="match status" value="1"/>
</dbReference>
<dbReference type="SUPFAM" id="SSF56672">
    <property type="entry name" value="DNA/RNA polymerases"/>
    <property type="match status" value="1"/>
</dbReference>
<keyword evidence="7" id="KW-0695">RNA-directed DNA polymerase</keyword>
<dbReference type="Pfam" id="PF00078">
    <property type="entry name" value="RVT_1"/>
    <property type="match status" value="1"/>
</dbReference>
<dbReference type="OrthoDB" id="6379928at2759"/>
<organism evidence="9 10">
    <name type="scientific">Caligus rogercresseyi</name>
    <name type="common">Sea louse</name>
    <dbReference type="NCBI Taxonomy" id="217165"/>
    <lineage>
        <taxon>Eukaryota</taxon>
        <taxon>Metazoa</taxon>
        <taxon>Ecdysozoa</taxon>
        <taxon>Arthropoda</taxon>
        <taxon>Crustacea</taxon>
        <taxon>Multicrustacea</taxon>
        <taxon>Hexanauplia</taxon>
        <taxon>Copepoda</taxon>
        <taxon>Siphonostomatoida</taxon>
        <taxon>Caligidae</taxon>
        <taxon>Caligus</taxon>
    </lineage>
</organism>
<evidence type="ECO:0000256" key="5">
    <source>
        <dbReference type="ARBA" id="ARBA00022759"/>
    </source>
</evidence>
<reference evidence="10" key="1">
    <citation type="submission" date="2021-01" db="EMBL/GenBank/DDBJ databases">
        <title>Caligus Genome Assembly.</title>
        <authorList>
            <person name="Gallardo-Escarate C."/>
        </authorList>
    </citation>
    <scope>NUCLEOTIDE SEQUENCE [LARGE SCALE GENOMIC DNA]</scope>
</reference>
<dbReference type="InterPro" id="IPR053134">
    <property type="entry name" value="RNA-dir_DNA_polymerase"/>
</dbReference>
<keyword evidence="2" id="KW-0808">Transferase</keyword>